<dbReference type="AlphaFoldDB" id="A0A0G4JTV2"/>
<dbReference type="EMBL" id="CGIG01000001">
    <property type="protein sequence ID" value="CPR15965.1"/>
    <property type="molecule type" value="Genomic_DNA"/>
</dbReference>
<name>A0A0G4JTV2_9GAMM</name>
<organism evidence="1 2">
    <name type="scientific">Brenneria goodwinii</name>
    <dbReference type="NCBI Taxonomy" id="1109412"/>
    <lineage>
        <taxon>Bacteria</taxon>
        <taxon>Pseudomonadati</taxon>
        <taxon>Pseudomonadota</taxon>
        <taxon>Gammaproteobacteria</taxon>
        <taxon>Enterobacterales</taxon>
        <taxon>Pectobacteriaceae</taxon>
        <taxon>Brenneria</taxon>
    </lineage>
</organism>
<protein>
    <submittedName>
        <fullName evidence="1">Uncharacterized protein</fullName>
    </submittedName>
</protein>
<accession>A0A0G4JTV2</accession>
<keyword evidence="2" id="KW-1185">Reference proteome</keyword>
<dbReference type="STRING" id="1109412.BN1221_01813"/>
<evidence type="ECO:0000313" key="2">
    <source>
        <dbReference type="Proteomes" id="UP000044377"/>
    </source>
</evidence>
<evidence type="ECO:0000313" key="1">
    <source>
        <dbReference type="EMBL" id="CPR15965.1"/>
    </source>
</evidence>
<sequence length="40" mass="4517">MYSPHPANCGGADFIARRFSWTRPRFTAFSAVWFPEAPGN</sequence>
<proteinExistence type="predicted"/>
<gene>
    <name evidence="1" type="ORF">BN1221_01813</name>
</gene>
<reference evidence="2" key="1">
    <citation type="submission" date="2015-01" db="EMBL/GenBank/DDBJ databases">
        <authorList>
            <person name="Paterson Steve"/>
        </authorList>
    </citation>
    <scope>NUCLEOTIDE SEQUENCE [LARGE SCALE GENOMIC DNA]</scope>
    <source>
        <strain evidence="2">OBR1</strain>
    </source>
</reference>
<dbReference type="Proteomes" id="UP000044377">
    <property type="component" value="Unassembled WGS sequence"/>
</dbReference>